<organism evidence="2 3">
    <name type="scientific">Iris pallida</name>
    <name type="common">Sweet iris</name>
    <dbReference type="NCBI Taxonomy" id="29817"/>
    <lineage>
        <taxon>Eukaryota</taxon>
        <taxon>Viridiplantae</taxon>
        <taxon>Streptophyta</taxon>
        <taxon>Embryophyta</taxon>
        <taxon>Tracheophyta</taxon>
        <taxon>Spermatophyta</taxon>
        <taxon>Magnoliopsida</taxon>
        <taxon>Liliopsida</taxon>
        <taxon>Asparagales</taxon>
        <taxon>Iridaceae</taxon>
        <taxon>Iridoideae</taxon>
        <taxon>Irideae</taxon>
        <taxon>Iris</taxon>
    </lineage>
</organism>
<name>A0AAX6IAZ3_IRIPA</name>
<comment type="caution">
    <text evidence="2">The sequence shown here is derived from an EMBL/GenBank/DDBJ whole genome shotgun (WGS) entry which is preliminary data.</text>
</comment>
<evidence type="ECO:0000313" key="3">
    <source>
        <dbReference type="Proteomes" id="UP001140949"/>
    </source>
</evidence>
<dbReference type="EMBL" id="JANAVB010003000">
    <property type="protein sequence ID" value="KAJ6850406.1"/>
    <property type="molecule type" value="Genomic_DNA"/>
</dbReference>
<keyword evidence="3" id="KW-1185">Reference proteome</keyword>
<proteinExistence type="predicted"/>
<reference evidence="2" key="1">
    <citation type="journal article" date="2023" name="GigaByte">
        <title>Genome assembly of the bearded iris, Iris pallida Lam.</title>
        <authorList>
            <person name="Bruccoleri R.E."/>
            <person name="Oakeley E.J."/>
            <person name="Faust A.M.E."/>
            <person name="Altorfer M."/>
            <person name="Dessus-Babus S."/>
            <person name="Burckhardt D."/>
            <person name="Oertli M."/>
            <person name="Naumann U."/>
            <person name="Petersen F."/>
            <person name="Wong J."/>
        </authorList>
    </citation>
    <scope>NUCLEOTIDE SEQUENCE</scope>
    <source>
        <strain evidence="2">GSM-AAB239-AS_SAM_17_03QT</strain>
    </source>
</reference>
<evidence type="ECO:0000256" key="1">
    <source>
        <dbReference type="SAM" id="MobiDB-lite"/>
    </source>
</evidence>
<reference evidence="2" key="2">
    <citation type="submission" date="2023-04" db="EMBL/GenBank/DDBJ databases">
        <authorList>
            <person name="Bruccoleri R.E."/>
            <person name="Oakeley E.J."/>
            <person name="Faust A.-M."/>
            <person name="Dessus-Babus S."/>
            <person name="Altorfer M."/>
            <person name="Burckhardt D."/>
            <person name="Oertli M."/>
            <person name="Naumann U."/>
            <person name="Petersen F."/>
            <person name="Wong J."/>
        </authorList>
    </citation>
    <scope>NUCLEOTIDE SEQUENCE</scope>
    <source>
        <strain evidence="2">GSM-AAB239-AS_SAM_17_03QT</strain>
        <tissue evidence="2">Leaf</tissue>
    </source>
</reference>
<feature type="region of interest" description="Disordered" evidence="1">
    <location>
        <begin position="1"/>
        <end position="48"/>
    </location>
</feature>
<sequence length="48" mass="5329">MPQPGGRPGDMVLDRSGVSMGSEPLRSARGRRRESIDEDEGLDCRRGW</sequence>
<protein>
    <submittedName>
        <fullName evidence="2">Uncharacterized protein</fullName>
    </submittedName>
</protein>
<dbReference type="Proteomes" id="UP001140949">
    <property type="component" value="Unassembled WGS sequence"/>
</dbReference>
<accession>A0AAX6IAZ3</accession>
<gene>
    <name evidence="2" type="ORF">M6B38_265025</name>
</gene>
<evidence type="ECO:0000313" key="2">
    <source>
        <dbReference type="EMBL" id="KAJ6850406.1"/>
    </source>
</evidence>
<dbReference type="AlphaFoldDB" id="A0AAX6IAZ3"/>